<dbReference type="InterPro" id="IPR033896">
    <property type="entry name" value="MEF2-like_N"/>
</dbReference>
<dbReference type="STRING" id="8187.ENSLCAP00010019411"/>
<dbReference type="Proteomes" id="UP000314980">
    <property type="component" value="Unassembled WGS sequence"/>
</dbReference>
<feature type="compositionally biased region" description="Low complexity" evidence="7">
    <location>
        <begin position="500"/>
        <end position="509"/>
    </location>
</feature>
<gene>
    <name evidence="9" type="primary">MEF2D</name>
    <name evidence="9" type="synonym">mef2d</name>
</gene>
<dbReference type="PRINTS" id="PR00404">
    <property type="entry name" value="MADSDOMAIN"/>
</dbReference>
<feature type="compositionally biased region" description="Gly residues" evidence="7">
    <location>
        <begin position="460"/>
        <end position="473"/>
    </location>
</feature>
<feature type="region of interest" description="Disordered" evidence="7">
    <location>
        <begin position="488"/>
        <end position="567"/>
    </location>
</feature>
<dbReference type="SUPFAM" id="SSF55455">
    <property type="entry name" value="SRF-like"/>
    <property type="match status" value="1"/>
</dbReference>
<evidence type="ECO:0000256" key="2">
    <source>
        <dbReference type="ARBA" id="ARBA00023015"/>
    </source>
</evidence>
<name>A0A4W6D3M0_LATCA</name>
<evidence type="ECO:0000259" key="8">
    <source>
        <dbReference type="PROSITE" id="PS50066"/>
    </source>
</evidence>
<dbReference type="Pfam" id="PF12347">
    <property type="entry name" value="HJURP_C"/>
    <property type="match status" value="1"/>
</dbReference>
<evidence type="ECO:0000256" key="7">
    <source>
        <dbReference type="SAM" id="MobiDB-lite"/>
    </source>
</evidence>
<dbReference type="GeneTree" id="ENSGT00940000159463"/>
<keyword evidence="6" id="KW-0539">Nucleus</keyword>
<dbReference type="Gene3D" id="3.40.1810.10">
    <property type="entry name" value="Transcription factor, MADS-box"/>
    <property type="match status" value="1"/>
</dbReference>
<evidence type="ECO:0000313" key="9">
    <source>
        <dbReference type="Ensembl" id="ENSLCAP00010019411.1"/>
    </source>
</evidence>
<keyword evidence="2" id="KW-0805">Transcription regulation</keyword>
<dbReference type="GO" id="GO:0046983">
    <property type="term" value="F:protein dimerization activity"/>
    <property type="evidence" value="ECO:0007669"/>
    <property type="project" value="InterPro"/>
</dbReference>
<feature type="region of interest" description="Disordered" evidence="7">
    <location>
        <begin position="243"/>
        <end position="270"/>
    </location>
</feature>
<feature type="region of interest" description="Disordered" evidence="7">
    <location>
        <begin position="434"/>
        <end position="474"/>
    </location>
</feature>
<dbReference type="PROSITE" id="PS00350">
    <property type="entry name" value="MADS_BOX_1"/>
    <property type="match status" value="1"/>
</dbReference>
<evidence type="ECO:0000256" key="4">
    <source>
        <dbReference type="ARBA" id="ARBA00023159"/>
    </source>
</evidence>
<dbReference type="FunFam" id="3.40.1810.10:FF:000001">
    <property type="entry name" value="Myocyte-specific enhancer factor 2A homolog"/>
    <property type="match status" value="1"/>
</dbReference>
<feature type="compositionally biased region" description="Polar residues" evidence="7">
    <location>
        <begin position="186"/>
        <end position="198"/>
    </location>
</feature>
<dbReference type="PROSITE" id="PS50066">
    <property type="entry name" value="MADS_BOX_2"/>
    <property type="match status" value="1"/>
</dbReference>
<reference evidence="9" key="2">
    <citation type="submission" date="2025-08" db="UniProtKB">
        <authorList>
            <consortium name="Ensembl"/>
        </authorList>
    </citation>
    <scope>IDENTIFICATION</scope>
</reference>
<reference evidence="10" key="1">
    <citation type="submission" date="2015-09" db="EMBL/GenBank/DDBJ databases">
        <authorList>
            <person name="Sai Rama Sridatta P."/>
        </authorList>
    </citation>
    <scope>NUCLEOTIDE SEQUENCE [LARGE SCALE GENOMIC DNA]</scope>
</reference>
<evidence type="ECO:0000313" key="10">
    <source>
        <dbReference type="Proteomes" id="UP000314980"/>
    </source>
</evidence>
<dbReference type="InterPro" id="IPR022102">
    <property type="entry name" value="HJURP_C"/>
</dbReference>
<feature type="domain" description="MADS-box" evidence="8">
    <location>
        <begin position="1"/>
        <end position="61"/>
    </location>
</feature>
<evidence type="ECO:0000256" key="6">
    <source>
        <dbReference type="ARBA" id="ARBA00023242"/>
    </source>
</evidence>
<dbReference type="GO" id="GO:0030154">
    <property type="term" value="P:cell differentiation"/>
    <property type="evidence" value="ECO:0007669"/>
    <property type="project" value="TreeGrafter"/>
</dbReference>
<dbReference type="InParanoid" id="A0A4W6D3M0"/>
<dbReference type="PANTHER" id="PTHR11945">
    <property type="entry name" value="MADS BOX PROTEIN"/>
    <property type="match status" value="1"/>
</dbReference>
<organism evidence="9 10">
    <name type="scientific">Lates calcarifer</name>
    <name type="common">Barramundi</name>
    <name type="synonym">Holocentrus calcarifer</name>
    <dbReference type="NCBI Taxonomy" id="8187"/>
    <lineage>
        <taxon>Eukaryota</taxon>
        <taxon>Metazoa</taxon>
        <taxon>Chordata</taxon>
        <taxon>Craniata</taxon>
        <taxon>Vertebrata</taxon>
        <taxon>Euteleostomi</taxon>
        <taxon>Actinopterygii</taxon>
        <taxon>Neopterygii</taxon>
        <taxon>Teleostei</taxon>
        <taxon>Neoteleostei</taxon>
        <taxon>Acanthomorphata</taxon>
        <taxon>Carangaria</taxon>
        <taxon>Carangaria incertae sedis</taxon>
        <taxon>Centropomidae</taxon>
        <taxon>Lates</taxon>
    </lineage>
</organism>
<dbReference type="GO" id="GO:0042826">
    <property type="term" value="F:histone deacetylase binding"/>
    <property type="evidence" value="ECO:0007669"/>
    <property type="project" value="TreeGrafter"/>
</dbReference>
<keyword evidence="5" id="KW-0804">Transcription</keyword>
<reference evidence="9" key="3">
    <citation type="submission" date="2025-09" db="UniProtKB">
        <authorList>
            <consortium name="Ensembl"/>
        </authorList>
    </citation>
    <scope>IDENTIFICATION</scope>
</reference>
<keyword evidence="3" id="KW-0238">DNA-binding</keyword>
<dbReference type="GO" id="GO:0005634">
    <property type="term" value="C:nucleus"/>
    <property type="evidence" value="ECO:0007669"/>
    <property type="project" value="UniProtKB-SubCell"/>
</dbReference>
<keyword evidence="4" id="KW-0010">Activator</keyword>
<dbReference type="GO" id="GO:0000981">
    <property type="term" value="F:DNA-binding transcription factor activity, RNA polymerase II-specific"/>
    <property type="evidence" value="ECO:0007669"/>
    <property type="project" value="TreeGrafter"/>
</dbReference>
<dbReference type="Ensembl" id="ENSLCAT00010019823.1">
    <property type="protein sequence ID" value="ENSLCAP00010019411.1"/>
    <property type="gene ID" value="ENSLCAG00010009148.1"/>
</dbReference>
<evidence type="ECO:0000256" key="3">
    <source>
        <dbReference type="ARBA" id="ARBA00023125"/>
    </source>
</evidence>
<dbReference type="GO" id="GO:0045944">
    <property type="term" value="P:positive regulation of transcription by RNA polymerase II"/>
    <property type="evidence" value="ECO:0007669"/>
    <property type="project" value="InterPro"/>
</dbReference>
<dbReference type="SMART" id="SM00432">
    <property type="entry name" value="MADS"/>
    <property type="match status" value="1"/>
</dbReference>
<dbReference type="InterPro" id="IPR036879">
    <property type="entry name" value="TF_MADSbox_sf"/>
</dbReference>
<feature type="region of interest" description="Disordered" evidence="7">
    <location>
        <begin position="185"/>
        <end position="213"/>
    </location>
</feature>
<feature type="region of interest" description="Disordered" evidence="7">
    <location>
        <begin position="92"/>
        <end position="116"/>
    </location>
</feature>
<evidence type="ECO:0000256" key="1">
    <source>
        <dbReference type="ARBA" id="ARBA00004123"/>
    </source>
</evidence>
<dbReference type="GO" id="GO:0000978">
    <property type="term" value="F:RNA polymerase II cis-regulatory region sequence-specific DNA binding"/>
    <property type="evidence" value="ECO:0007669"/>
    <property type="project" value="TreeGrafter"/>
</dbReference>
<sequence length="567" mass="60458">MGRKKIQIQRITDERNRQVTFTKRKFGLMKKAYELSVLCDCEIALIIFNHSNKLFQYASTDMDKVLLKYTEYNEPHESRTNADIIETLRKKGFNGCNSPEPDGDDSIDQSPLNDDKYRKTEDLDSLFKRYGSTVPQPTFSMPVTVPVSNQNAAAAAALQFSNNPGGALVTTTSFVTSTLTDPRLLSPQQPALQRNTVSPGLPQRPASAGALLGGDLGNSNGACPSPVPNGYISARASPGLLSVSNGNSMGKVVPAKSPPPPSPQMVNSRKPDLRVITSQSGKNLMQLTEEELELVSENAQRLGGSQVAQPLTTPVVSVATPSLLAPFSGMQTAYNTEYQLTSADLTALQTFTPPGLVPGNMAAWQQQQQPAVSQQQQQQQQQQPQQFSLASLSNLVMWGAEKQNAEMVNCISNFAANLRPVSHIPQGAALTVNTNPNINIKSEPVSPNRDRSTPSSTSGAGAGGGGGGQGQVQGQGLVSVAYPGTLRLEAGGQGRSPVDSLSSNGSSYEGSDRDDGTQGRAGGPDFHHQAGAGAQQPTMVLLRPSSAEPQEQDGTNVKRMRLDTWVT</sequence>
<dbReference type="PANTHER" id="PTHR11945:SF837">
    <property type="entry name" value="MYOCYTE ENHANCER FACTOR 2D"/>
    <property type="match status" value="1"/>
</dbReference>
<proteinExistence type="predicted"/>
<comment type="subcellular location">
    <subcellularLocation>
        <location evidence="1">Nucleus</location>
    </subcellularLocation>
</comment>
<dbReference type="AlphaFoldDB" id="A0A4W6D3M0"/>
<keyword evidence="10" id="KW-1185">Reference proteome</keyword>
<dbReference type="InterPro" id="IPR002100">
    <property type="entry name" value="TF_MADSbox"/>
</dbReference>
<accession>A0A4W6D3M0</accession>
<evidence type="ECO:0000256" key="5">
    <source>
        <dbReference type="ARBA" id="ARBA00023163"/>
    </source>
</evidence>
<protein>
    <submittedName>
        <fullName evidence="9">Myocyte enhancer factor 2d</fullName>
    </submittedName>
</protein>
<dbReference type="Pfam" id="PF00319">
    <property type="entry name" value="SRF-TF"/>
    <property type="match status" value="1"/>
</dbReference>
<dbReference type="GO" id="GO:0007507">
    <property type="term" value="P:heart development"/>
    <property type="evidence" value="ECO:0007669"/>
    <property type="project" value="TreeGrafter"/>
</dbReference>
<dbReference type="CDD" id="cd00265">
    <property type="entry name" value="MADS_MEF2_like"/>
    <property type="match status" value="1"/>
</dbReference>